<dbReference type="InterPro" id="IPR013762">
    <property type="entry name" value="Integrase-like_cat_sf"/>
</dbReference>
<evidence type="ECO:0000256" key="1">
    <source>
        <dbReference type="ARBA" id="ARBA00023172"/>
    </source>
</evidence>
<gene>
    <name evidence="3" type="ORF">SAMN02745213_00255</name>
</gene>
<dbReference type="GO" id="GO:0003677">
    <property type="term" value="F:DNA binding"/>
    <property type="evidence" value="ECO:0007669"/>
    <property type="project" value="InterPro"/>
</dbReference>
<dbReference type="GO" id="GO:0006310">
    <property type="term" value="P:DNA recombination"/>
    <property type="evidence" value="ECO:0007669"/>
    <property type="project" value="UniProtKB-KW"/>
</dbReference>
<feature type="domain" description="Tyr recombinase" evidence="2">
    <location>
        <begin position="130"/>
        <end position="320"/>
    </location>
</feature>
<organism evidence="3 4">
    <name type="scientific">Succinivibrio dextrinosolvens DSM 3072</name>
    <dbReference type="NCBI Taxonomy" id="1123324"/>
    <lineage>
        <taxon>Bacteria</taxon>
        <taxon>Pseudomonadati</taxon>
        <taxon>Pseudomonadota</taxon>
        <taxon>Gammaproteobacteria</taxon>
        <taxon>Aeromonadales</taxon>
        <taxon>Succinivibrionaceae</taxon>
        <taxon>Succinivibrio</taxon>
    </lineage>
</organism>
<dbReference type="RefSeq" id="WP_078927875.1">
    <property type="nucleotide sequence ID" value="NZ_FUXX01000002.1"/>
</dbReference>
<dbReference type="EMBL" id="FUXX01000002">
    <property type="protein sequence ID" value="SKA57569.1"/>
    <property type="molecule type" value="Genomic_DNA"/>
</dbReference>
<name>A0A1T4UXW8_9GAMM</name>
<evidence type="ECO:0000313" key="4">
    <source>
        <dbReference type="Proteomes" id="UP000242432"/>
    </source>
</evidence>
<dbReference type="GO" id="GO:0015074">
    <property type="term" value="P:DNA integration"/>
    <property type="evidence" value="ECO:0007669"/>
    <property type="project" value="InterPro"/>
</dbReference>
<sequence length="320" mass="36491">MPTFAKVSSQAHKICCQLSNNFSTYKSLSSDEQKDFNSPYIKSVGTFRNYEQALCNVGNYLKEIDPKNRCDLKNLTIEAAKDYLEHRKTEVQQKTLDMERQAMQKVLQLNGNLKLNETLDVTKSTIKTELAPRAYTPEQVLAISQHQNERNALSTQIAYNAGLRAHELLTIEKVSEKDVTYRPNKENEQKYGGYKFEGRENTVAYIVTGKGGHVREIRLSNELAQKLEATRLDEPRNVVDRGVNYTQKYDIAGGQAWSMSFTRASKEALGFSNGAHGLRHSYAQERMDELHKNHSINESLAIDSLEMGHYRADITEVYLR</sequence>
<accession>A0A1T4UXW8</accession>
<dbReference type="SUPFAM" id="SSF56349">
    <property type="entry name" value="DNA breaking-rejoining enzymes"/>
    <property type="match status" value="1"/>
</dbReference>
<keyword evidence="1" id="KW-0233">DNA recombination</keyword>
<dbReference type="AlphaFoldDB" id="A0A1T4UXW8"/>
<dbReference type="InterPro" id="IPR011010">
    <property type="entry name" value="DNA_brk_join_enz"/>
</dbReference>
<reference evidence="4" key="1">
    <citation type="submission" date="2017-02" db="EMBL/GenBank/DDBJ databases">
        <authorList>
            <person name="Varghese N."/>
            <person name="Submissions S."/>
        </authorList>
    </citation>
    <scope>NUCLEOTIDE SEQUENCE [LARGE SCALE GENOMIC DNA]</scope>
    <source>
        <strain evidence="4">DSM 3072</strain>
    </source>
</reference>
<dbReference type="Gene3D" id="1.10.443.10">
    <property type="entry name" value="Intergrase catalytic core"/>
    <property type="match status" value="1"/>
</dbReference>
<proteinExistence type="predicted"/>
<dbReference type="PROSITE" id="PS51898">
    <property type="entry name" value="TYR_RECOMBINASE"/>
    <property type="match status" value="1"/>
</dbReference>
<keyword evidence="4" id="KW-1185">Reference proteome</keyword>
<dbReference type="InterPro" id="IPR002104">
    <property type="entry name" value="Integrase_catalytic"/>
</dbReference>
<protein>
    <recommendedName>
        <fullName evidence="2">Tyr recombinase domain-containing protein</fullName>
    </recommendedName>
</protein>
<dbReference type="Proteomes" id="UP000242432">
    <property type="component" value="Unassembled WGS sequence"/>
</dbReference>
<evidence type="ECO:0000259" key="2">
    <source>
        <dbReference type="PROSITE" id="PS51898"/>
    </source>
</evidence>
<evidence type="ECO:0000313" key="3">
    <source>
        <dbReference type="EMBL" id="SKA57569.1"/>
    </source>
</evidence>